<dbReference type="RefSeq" id="WP_076546728.1">
    <property type="nucleotide sequence ID" value="NZ_FTMA01000001.1"/>
</dbReference>
<organism evidence="3 4">
    <name type="scientific">Maribacter ulvicola</name>
    <dbReference type="NCBI Taxonomy" id="228959"/>
    <lineage>
        <taxon>Bacteria</taxon>
        <taxon>Pseudomonadati</taxon>
        <taxon>Bacteroidota</taxon>
        <taxon>Flavobacteriia</taxon>
        <taxon>Flavobacteriales</taxon>
        <taxon>Flavobacteriaceae</taxon>
        <taxon>Maribacter</taxon>
    </lineage>
</organism>
<dbReference type="Gene3D" id="2.60.40.10">
    <property type="entry name" value="Immunoglobulins"/>
    <property type="match status" value="1"/>
</dbReference>
<dbReference type="Proteomes" id="UP000186953">
    <property type="component" value="Unassembled WGS sequence"/>
</dbReference>
<proteinExistence type="predicted"/>
<accession>A0A1N6PKY1</accession>
<feature type="signal peptide" evidence="1">
    <location>
        <begin position="1"/>
        <end position="19"/>
    </location>
</feature>
<dbReference type="OrthoDB" id="9765926at2"/>
<dbReference type="Pfam" id="PF13585">
    <property type="entry name" value="CHU_C"/>
    <property type="match status" value="1"/>
</dbReference>
<dbReference type="InterPro" id="IPR022409">
    <property type="entry name" value="PKD/Chitinase_dom"/>
</dbReference>
<dbReference type="InterPro" id="IPR026341">
    <property type="entry name" value="T9SS_type_B"/>
</dbReference>
<dbReference type="SUPFAM" id="SSF49299">
    <property type="entry name" value="PKD domain"/>
    <property type="match status" value="1"/>
</dbReference>
<feature type="domain" description="PKD" evidence="2">
    <location>
        <begin position="391"/>
        <end position="458"/>
    </location>
</feature>
<dbReference type="SMART" id="SM00089">
    <property type="entry name" value="PKD"/>
    <property type="match status" value="1"/>
</dbReference>
<dbReference type="InterPro" id="IPR013783">
    <property type="entry name" value="Ig-like_fold"/>
</dbReference>
<sequence length="1164" mass="128277">MKKFISIALIIISTFGLHAQKEAAIWYFGENAGLDFNSGTTVALTDSAMNTEEGCSTVSDSNGNLLFYTDGSTVWDRNHNAMPNGTGLFGDVSSTQSSIVVPLPESPNLFYIFTVFSSAILPGLNFSILDMNLNGGLGDVTTQKNLQLEPMVSEKLTAVLHENGRDIWVLAHRWDSDAYLAYLVTPAGLNPIPVESNVGEPHRRTFPDGDWNFAGYLKASPDGRKLAGCIPKMGLVELFDFNTTTGVICNPLKLDEDLSKKYYGVEFSPSGRFLYVVDSRLGLPRYSRLYQYDIEAPDIPGSQVLVHDNGGNLLVALTSLQLGIDGKIYACNFNNLYISSIENPDEKGVACNFIGESVWLGGQRGLSGLPQFIQSFFLVNLEVENLCFGNTTEFKVKSTKTIDAITWDFGDGNTSVIEEPTYVYTTPGVYTVSVEVTTGADTEISTKEITIEETPIAVAQANIEVCVTEDSYTLDLSTLNTAILGTQNPSDFTVTYFSSQTDADANSNPLALNYDFPLGSTAVYARVSNRNNTACFDTTQFNILAQQEPTLGTISDWTICDDNLDGFYTFDLTEKNTDIFNGQDEAVFDVAYFASQADADAGTNPLPLNYTNSLAVEEIFTRLQNTSHTDCYKTESFTIEVSAGVVVNTPNNLELCDDDNDGFATFTLSDTETEIIGTQNSSSLAISYHTTLADAESGSNEVDNDFTNTTAYIQSMYARVQNTSDSSCYDITSFDLIVFDSPQIQIVTDWNVCDDDNDELSLFDLNQKSAEILGNQNANDFTVNYYETLAEANLAQNDINDVYQNTSNPQTIYYSIENNSTATCRVTDSFEITVNDTPFAQAPLSIILCDDETGNQSIDLTQKDVEILDSQAAADFNVRYYTSQADAENDSNAVNGEVYSTSQAQETIYARVERTDLQSCFAITSFEIIINPLPQPNLDERYVICPDSPALVIDGGDFESWSWQNSSGIELNTTRNFNVSDLGAYQLTVSQTANGVRCENSQSFEVLSSGAPETMTVEINGFSDQIDITINATGTGPFEYSVDGKNYQTSNEFVVFPGEHTMFVRDLLECRVLSEEVVAIGYQRFFTPNGDGSNEYWNIIGGELHPESQVYIYDRYGKLLKQISPNSKGWDGTSNGILLPESDYWFKYVYSDNQIITGHFTLKR</sequence>
<dbReference type="NCBIfam" id="TIGR04131">
    <property type="entry name" value="Bac_Flav_CTERM"/>
    <property type="match status" value="1"/>
</dbReference>
<dbReference type="Pfam" id="PF18911">
    <property type="entry name" value="PKD_4"/>
    <property type="match status" value="1"/>
</dbReference>
<dbReference type="InterPro" id="IPR000601">
    <property type="entry name" value="PKD_dom"/>
</dbReference>
<feature type="chain" id="PRO_5012478462" evidence="1">
    <location>
        <begin position="20"/>
        <end position="1164"/>
    </location>
</feature>
<evidence type="ECO:0000313" key="3">
    <source>
        <dbReference type="EMBL" id="SIQ05044.1"/>
    </source>
</evidence>
<keyword evidence="1" id="KW-0732">Signal</keyword>
<dbReference type="InterPro" id="IPR035986">
    <property type="entry name" value="PKD_dom_sf"/>
</dbReference>
<protein>
    <submittedName>
        <fullName evidence="3">Gliding motility-associated C-terminal domain-containing protein</fullName>
    </submittedName>
</protein>
<name>A0A1N6PKY1_9FLAO</name>
<dbReference type="CDD" id="cd00146">
    <property type="entry name" value="PKD"/>
    <property type="match status" value="1"/>
</dbReference>
<dbReference type="EMBL" id="FTMA01000001">
    <property type="protein sequence ID" value="SIQ05044.1"/>
    <property type="molecule type" value="Genomic_DNA"/>
</dbReference>
<keyword evidence="4" id="KW-1185">Reference proteome</keyword>
<dbReference type="PROSITE" id="PS50093">
    <property type="entry name" value="PKD"/>
    <property type="match status" value="1"/>
</dbReference>
<evidence type="ECO:0000313" key="4">
    <source>
        <dbReference type="Proteomes" id="UP000186953"/>
    </source>
</evidence>
<evidence type="ECO:0000259" key="2">
    <source>
        <dbReference type="PROSITE" id="PS50093"/>
    </source>
</evidence>
<gene>
    <name evidence="3" type="ORF">SAMN05421797_101496</name>
</gene>
<dbReference type="AlphaFoldDB" id="A0A1N6PKY1"/>
<evidence type="ECO:0000256" key="1">
    <source>
        <dbReference type="SAM" id="SignalP"/>
    </source>
</evidence>
<reference evidence="4" key="1">
    <citation type="submission" date="2017-01" db="EMBL/GenBank/DDBJ databases">
        <authorList>
            <person name="Varghese N."/>
            <person name="Submissions S."/>
        </authorList>
    </citation>
    <scope>NUCLEOTIDE SEQUENCE [LARGE SCALE GENOMIC DNA]</scope>
    <source>
        <strain evidence="4">DSM 15366</strain>
    </source>
</reference>
<dbReference type="SUPFAM" id="SSF63829">
    <property type="entry name" value="Calcium-dependent phosphotriesterase"/>
    <property type="match status" value="1"/>
</dbReference>
<dbReference type="STRING" id="228959.SAMN05421797_101496"/>